<name>A0AB36T108_9BACI</name>
<keyword evidence="1" id="KW-0808">Transferase</keyword>
<dbReference type="Proteomes" id="UP000220078">
    <property type="component" value="Unassembled WGS sequence"/>
</dbReference>
<dbReference type="GO" id="GO:0016301">
    <property type="term" value="F:kinase activity"/>
    <property type="evidence" value="ECO:0007669"/>
    <property type="project" value="UniProtKB-KW"/>
</dbReference>
<accession>A0AB36T108</accession>
<dbReference type="EMBL" id="NUAP01000030">
    <property type="protein sequence ID" value="PEN87338.1"/>
    <property type="molecule type" value="Genomic_DNA"/>
</dbReference>
<comment type="caution">
    <text evidence="1">The sequence shown here is derived from an EMBL/GenBank/DDBJ whole genome shotgun (WGS) entry which is preliminary data.</text>
</comment>
<evidence type="ECO:0000313" key="1">
    <source>
        <dbReference type="EMBL" id="PEN87338.1"/>
    </source>
</evidence>
<evidence type="ECO:0000313" key="2">
    <source>
        <dbReference type="Proteomes" id="UP000220078"/>
    </source>
</evidence>
<reference evidence="1 2" key="1">
    <citation type="submission" date="2017-09" db="EMBL/GenBank/DDBJ databases">
        <title>Large-scale bioinformatics analysis of Bacillus genomes uncovers conserved roles of natural products in bacterial physiology.</title>
        <authorList>
            <consortium name="Agbiome Team Llc"/>
            <person name="Bleich R.M."/>
            <person name="Kirk G.J."/>
            <person name="Santa Maria K.C."/>
            <person name="Allen S.E."/>
            <person name="Farag S."/>
            <person name="Shank E.A."/>
            <person name="Bowers A."/>
        </authorList>
    </citation>
    <scope>NUCLEOTIDE SEQUENCE [LARGE SCALE GENOMIC DNA]</scope>
    <source>
        <strain evidence="1 2">AFS027629</strain>
    </source>
</reference>
<keyword evidence="1" id="KW-0418">Kinase</keyword>
<dbReference type="AlphaFoldDB" id="A0AB36T108"/>
<gene>
    <name evidence="1" type="ORF">CN551_18415</name>
</gene>
<sequence>MHIVFIWIFCMLKSNIGIFVYNELKSEISNEF</sequence>
<protein>
    <submittedName>
        <fullName evidence="1">Serine kinase</fullName>
    </submittedName>
</protein>
<organism evidence="1 2">
    <name type="scientific">Bacillus toyonensis</name>
    <dbReference type="NCBI Taxonomy" id="155322"/>
    <lineage>
        <taxon>Bacteria</taxon>
        <taxon>Bacillati</taxon>
        <taxon>Bacillota</taxon>
        <taxon>Bacilli</taxon>
        <taxon>Bacillales</taxon>
        <taxon>Bacillaceae</taxon>
        <taxon>Bacillus</taxon>
        <taxon>Bacillus cereus group</taxon>
    </lineage>
</organism>
<proteinExistence type="predicted"/>